<accession>W6MXA7</accession>
<dbReference type="Proteomes" id="UP000019384">
    <property type="component" value="Unassembled WGS sequence"/>
</dbReference>
<gene>
    <name evidence="1" type="ORF">KUCA_T00004543001</name>
</gene>
<dbReference type="HOGENOM" id="CLU_994222_0_0_1"/>
<dbReference type="EMBL" id="HG793129">
    <property type="protein sequence ID" value="CDK28560.1"/>
    <property type="molecule type" value="Genomic_DNA"/>
</dbReference>
<dbReference type="OrthoDB" id="3987559at2759"/>
<dbReference type="AlphaFoldDB" id="W6MXA7"/>
<reference evidence="1" key="2">
    <citation type="submission" date="2014-02" db="EMBL/GenBank/DDBJ databases">
        <title>Complete DNA sequence of /Kuraishia capsulata/ illustrates novel genomic features among budding yeasts (/Saccharomycotina/).</title>
        <authorList>
            <person name="Morales L."/>
            <person name="Noel B."/>
            <person name="Porcel B."/>
            <person name="Marcet-Houben M."/>
            <person name="Hullo M-F."/>
            <person name="Sacerdot C."/>
            <person name="Tekaia F."/>
            <person name="Leh-Louis V."/>
            <person name="Despons L."/>
            <person name="Khanna V."/>
            <person name="Aury J-M."/>
            <person name="Barbe V."/>
            <person name="Couloux A."/>
            <person name="Labadie K."/>
            <person name="Pelletier E."/>
            <person name="Souciet J-L."/>
            <person name="Boekhout T."/>
            <person name="Gabaldon T."/>
            <person name="Wincker P."/>
            <person name="Dujon B."/>
        </authorList>
    </citation>
    <scope>NUCLEOTIDE SEQUENCE</scope>
    <source>
        <strain evidence="1">CBS 1993</strain>
    </source>
</reference>
<organism evidence="1 2">
    <name type="scientific">Kuraishia capsulata CBS 1993</name>
    <dbReference type="NCBI Taxonomy" id="1382522"/>
    <lineage>
        <taxon>Eukaryota</taxon>
        <taxon>Fungi</taxon>
        <taxon>Dikarya</taxon>
        <taxon>Ascomycota</taxon>
        <taxon>Saccharomycotina</taxon>
        <taxon>Pichiomycetes</taxon>
        <taxon>Pichiales</taxon>
        <taxon>Pichiaceae</taxon>
        <taxon>Kuraishia</taxon>
    </lineage>
</organism>
<evidence type="ECO:0000313" key="1">
    <source>
        <dbReference type="EMBL" id="CDK28560.1"/>
    </source>
</evidence>
<name>W6MXA7_9ASCO</name>
<evidence type="ECO:0000313" key="2">
    <source>
        <dbReference type="Proteomes" id="UP000019384"/>
    </source>
</evidence>
<dbReference type="GeneID" id="34521938"/>
<reference evidence="1" key="1">
    <citation type="submission" date="2013-12" db="EMBL/GenBank/DDBJ databases">
        <authorList>
            <person name="Genoscope - CEA"/>
        </authorList>
    </citation>
    <scope>NUCLEOTIDE SEQUENCE</scope>
    <source>
        <strain evidence="1">CBS 1993</strain>
    </source>
</reference>
<proteinExistence type="predicted"/>
<protein>
    <submittedName>
        <fullName evidence="1">Uncharacterized protein</fullName>
    </submittedName>
</protein>
<dbReference type="RefSeq" id="XP_022460550.1">
    <property type="nucleotide sequence ID" value="XM_022601289.1"/>
</dbReference>
<sequence>MSYKSSPTKISAPRNKVFKRVPKKRMEPAEAVSTTRFGTLQEMEAPKVYSNIRSSYFAELQAPRVWNDDIKSRSSMENFPAIPQFAAVTPFRIATPLAGFSRSSVYSAGEVSDPLLKLVSNSRSKQYQLGSRKVTLQEDGSIQTTGSVEIAIQNTPAGSKRTLDYLEFTNVVLPQSPFSSMLLSAKKRRYQTAVIEKLDNSRTVNVKDILRMVDDSLVSSDTESMTFGSNNGKEQDVSISADDLNFAKLGELEELDHRAGFKNLHSIAINNNYKSMALKV</sequence>
<keyword evidence="2" id="KW-1185">Reference proteome</keyword>